<dbReference type="EMBL" id="CAKOAT010086265">
    <property type="protein sequence ID" value="CAH8318174.1"/>
    <property type="molecule type" value="Genomic_DNA"/>
</dbReference>
<dbReference type="AlphaFoldDB" id="A0ABC8J8V2"/>
<accession>A0ABC8J8V2</accession>
<organism evidence="2 3">
    <name type="scientific">Eruca vesicaria subsp. sativa</name>
    <name type="common">Garden rocket</name>
    <name type="synonym">Eruca sativa</name>
    <dbReference type="NCBI Taxonomy" id="29727"/>
    <lineage>
        <taxon>Eukaryota</taxon>
        <taxon>Viridiplantae</taxon>
        <taxon>Streptophyta</taxon>
        <taxon>Embryophyta</taxon>
        <taxon>Tracheophyta</taxon>
        <taxon>Spermatophyta</taxon>
        <taxon>Magnoliopsida</taxon>
        <taxon>eudicotyledons</taxon>
        <taxon>Gunneridae</taxon>
        <taxon>Pentapetalae</taxon>
        <taxon>rosids</taxon>
        <taxon>malvids</taxon>
        <taxon>Brassicales</taxon>
        <taxon>Brassicaceae</taxon>
        <taxon>Brassiceae</taxon>
        <taxon>Eruca</taxon>
    </lineage>
</organism>
<evidence type="ECO:0000313" key="2">
    <source>
        <dbReference type="EMBL" id="CAH8318174.1"/>
    </source>
</evidence>
<keyword evidence="1" id="KW-0472">Membrane</keyword>
<sequence>MKKLARRWQRARGDDEDDNIAVLLCCYGAFVFYSISQQFISPWELSGLLSWLAASQLSVY</sequence>
<protein>
    <submittedName>
        <fullName evidence="2">Uncharacterized protein</fullName>
    </submittedName>
</protein>
<keyword evidence="1" id="KW-0812">Transmembrane</keyword>
<gene>
    <name evidence="2" type="ORF">ERUC_LOCUS8150</name>
</gene>
<reference evidence="2 3" key="1">
    <citation type="submission" date="2022-03" db="EMBL/GenBank/DDBJ databases">
        <authorList>
            <person name="Macdonald S."/>
            <person name="Ahmed S."/>
            <person name="Newling K."/>
        </authorList>
    </citation>
    <scope>NUCLEOTIDE SEQUENCE [LARGE SCALE GENOMIC DNA]</scope>
</reference>
<name>A0ABC8J8V2_ERUVS</name>
<keyword evidence="3" id="KW-1185">Reference proteome</keyword>
<feature type="transmembrane region" description="Helical" evidence="1">
    <location>
        <begin position="20"/>
        <end position="40"/>
    </location>
</feature>
<keyword evidence="1" id="KW-1133">Transmembrane helix</keyword>
<evidence type="ECO:0000256" key="1">
    <source>
        <dbReference type="SAM" id="Phobius"/>
    </source>
</evidence>
<evidence type="ECO:0000313" key="3">
    <source>
        <dbReference type="Proteomes" id="UP001642260"/>
    </source>
</evidence>
<comment type="caution">
    <text evidence="2">The sequence shown here is derived from an EMBL/GenBank/DDBJ whole genome shotgun (WGS) entry which is preliminary data.</text>
</comment>
<proteinExistence type="predicted"/>
<dbReference type="Proteomes" id="UP001642260">
    <property type="component" value="Unassembled WGS sequence"/>
</dbReference>